<evidence type="ECO:0000256" key="1">
    <source>
        <dbReference type="ARBA" id="ARBA00009732"/>
    </source>
</evidence>
<dbReference type="Pfam" id="PF01507">
    <property type="entry name" value="PAPS_reduct"/>
    <property type="match status" value="1"/>
</dbReference>
<sequence>MSKRFTDQEIEKFNIELEGKTPEEIVAWAIIHAKKPVVTTNFRPYEGAILHAVTSVKPGIDVIWCDTGYNTRNTYVHAEELIKLLDLNIDLYVPKQTSSHRDAVMGIPQIDDPMHKVFTEQVKLEPFKRAMAAHQPDVWFTNLRKGQTAFRDSISVVSQGEDGILKVSPFYNYSDEQLDAYLEENKIPNEHKYFDPTKVLGNRECGLHA</sequence>
<dbReference type="GO" id="GO:0005737">
    <property type="term" value="C:cytoplasm"/>
    <property type="evidence" value="ECO:0007669"/>
    <property type="project" value="TreeGrafter"/>
</dbReference>
<dbReference type="GO" id="GO:0004604">
    <property type="term" value="F:phosphoadenylyl-sulfate reductase (thioredoxin) activity"/>
    <property type="evidence" value="ECO:0007669"/>
    <property type="project" value="TreeGrafter"/>
</dbReference>
<dbReference type="OrthoDB" id="9794018at2"/>
<dbReference type="EMBL" id="CP014224">
    <property type="protein sequence ID" value="ANW95051.1"/>
    <property type="molecule type" value="Genomic_DNA"/>
</dbReference>
<dbReference type="PANTHER" id="PTHR46509:SF1">
    <property type="entry name" value="PHOSPHOADENOSINE PHOSPHOSULFATE REDUCTASE"/>
    <property type="match status" value="1"/>
</dbReference>
<evidence type="ECO:0000313" key="5">
    <source>
        <dbReference type="Proteomes" id="UP000092967"/>
    </source>
</evidence>
<dbReference type="KEGG" id="wfu:AXE80_01510"/>
<protein>
    <submittedName>
        <fullName evidence="4">Phosphoadenylylsulfate reductase</fullName>
    </submittedName>
</protein>
<evidence type="ECO:0000259" key="3">
    <source>
        <dbReference type="Pfam" id="PF01507"/>
    </source>
</evidence>
<feature type="domain" description="Phosphoadenosine phosphosulphate reductase" evidence="3">
    <location>
        <begin position="37"/>
        <end position="196"/>
    </location>
</feature>
<keyword evidence="5" id="KW-1185">Reference proteome</keyword>
<dbReference type="GO" id="GO:0019379">
    <property type="term" value="P:sulfate assimilation, phosphoadenylyl sulfate reduction by phosphoadenylyl-sulfate reductase (thioredoxin)"/>
    <property type="evidence" value="ECO:0007669"/>
    <property type="project" value="TreeGrafter"/>
</dbReference>
<dbReference type="InterPro" id="IPR014729">
    <property type="entry name" value="Rossmann-like_a/b/a_fold"/>
</dbReference>
<dbReference type="STRING" id="1790137.AXE80_01510"/>
<evidence type="ECO:0000256" key="2">
    <source>
        <dbReference type="ARBA" id="ARBA00024327"/>
    </source>
</evidence>
<gene>
    <name evidence="4" type="ORF">AXE80_01510</name>
</gene>
<comment type="similarity">
    <text evidence="1">Belongs to the PAPS reductase family. CysH subfamily.</text>
</comment>
<dbReference type="Gene3D" id="3.40.50.620">
    <property type="entry name" value="HUPs"/>
    <property type="match status" value="1"/>
</dbReference>
<dbReference type="InterPro" id="IPR002500">
    <property type="entry name" value="PAPS_reduct_dom"/>
</dbReference>
<dbReference type="AlphaFoldDB" id="A0A1B1Y2Q8"/>
<accession>A0A1B1Y2Q8</accession>
<evidence type="ECO:0000313" key="4">
    <source>
        <dbReference type="EMBL" id="ANW95051.1"/>
    </source>
</evidence>
<dbReference type="PANTHER" id="PTHR46509">
    <property type="entry name" value="PHOSPHOADENOSINE PHOSPHOSULFATE REDUCTASE"/>
    <property type="match status" value="1"/>
</dbReference>
<organism evidence="4 5">
    <name type="scientific">Wenyingzhuangia fucanilytica</name>
    <dbReference type="NCBI Taxonomy" id="1790137"/>
    <lineage>
        <taxon>Bacteria</taxon>
        <taxon>Pseudomonadati</taxon>
        <taxon>Bacteroidota</taxon>
        <taxon>Flavobacteriia</taxon>
        <taxon>Flavobacteriales</taxon>
        <taxon>Flavobacteriaceae</taxon>
        <taxon>Wenyingzhuangia</taxon>
    </lineage>
</organism>
<dbReference type="RefSeq" id="WP_068824155.1">
    <property type="nucleotide sequence ID" value="NZ_CP014224.1"/>
</dbReference>
<comment type="pathway">
    <text evidence="2">Sulfur metabolism; hydrogen sulfide biosynthesis; sulfite from sulfate.</text>
</comment>
<reference evidence="4 5" key="1">
    <citation type="submission" date="2016-02" db="EMBL/GenBank/DDBJ databases">
        <authorList>
            <person name="Wen L."/>
            <person name="He K."/>
            <person name="Yang H."/>
        </authorList>
    </citation>
    <scope>NUCLEOTIDE SEQUENCE [LARGE SCALE GENOMIC DNA]</scope>
    <source>
        <strain evidence="4 5">CZ1127</strain>
    </source>
</reference>
<dbReference type="Proteomes" id="UP000092967">
    <property type="component" value="Chromosome"/>
</dbReference>
<dbReference type="SUPFAM" id="SSF52402">
    <property type="entry name" value="Adenine nucleotide alpha hydrolases-like"/>
    <property type="match status" value="1"/>
</dbReference>
<name>A0A1B1Y2Q8_9FLAO</name>
<proteinExistence type="inferred from homology"/>